<dbReference type="NCBIfam" id="TIGR02050">
    <property type="entry name" value="gshA_cyan_rel"/>
    <property type="match status" value="1"/>
</dbReference>
<reference evidence="6 7" key="1">
    <citation type="submission" date="2023-07" db="EMBL/GenBank/DDBJ databases">
        <title>Sorghum-associated microbial communities from plants grown in Nebraska, USA.</title>
        <authorList>
            <person name="Schachtman D."/>
        </authorList>
    </citation>
    <scope>NUCLEOTIDE SEQUENCE [LARGE SCALE GENOMIC DNA]</scope>
    <source>
        <strain evidence="6 7">BE167</strain>
    </source>
</reference>
<evidence type="ECO:0000256" key="1">
    <source>
        <dbReference type="ARBA" id="ARBA00022598"/>
    </source>
</evidence>
<organism evidence="6 7">
    <name type="scientific">Arthrobacter ginsengisoli</name>
    <dbReference type="NCBI Taxonomy" id="1356565"/>
    <lineage>
        <taxon>Bacteria</taxon>
        <taxon>Bacillati</taxon>
        <taxon>Actinomycetota</taxon>
        <taxon>Actinomycetes</taxon>
        <taxon>Micrococcales</taxon>
        <taxon>Micrococcaceae</taxon>
        <taxon>Arthrobacter</taxon>
    </lineage>
</organism>
<keyword evidence="2 5" id="KW-0547">Nucleotide-binding</keyword>
<dbReference type="GO" id="GO:0016874">
    <property type="term" value="F:ligase activity"/>
    <property type="evidence" value="ECO:0007669"/>
    <property type="project" value="UniProtKB-KW"/>
</dbReference>
<dbReference type="PANTHER" id="PTHR36510">
    <property type="entry name" value="GLUTAMATE--CYSTEINE LIGASE 2-RELATED"/>
    <property type="match status" value="1"/>
</dbReference>
<accession>A0ABU1UIE6</accession>
<dbReference type="InterPro" id="IPR014746">
    <property type="entry name" value="Gln_synth/guanido_kin_cat_dom"/>
</dbReference>
<gene>
    <name evidence="6" type="ORF">J2X01_004224</name>
</gene>
<dbReference type="EC" id="6.3.2.2" evidence="5"/>
<dbReference type="Gene3D" id="3.30.590.20">
    <property type="match status" value="1"/>
</dbReference>
<dbReference type="InterPro" id="IPR050141">
    <property type="entry name" value="GCL_type2/YbdK_subfam"/>
</dbReference>
<sequence length="391" mass="42295">MTRPPNRSGGRPQRTFGVEEEFLLVDATTGQPVPAAEACLAKAPQPPETSGSSLLALEVQQEQLEAVGPACSTLQEMIAAIREGRRLADEAARLVGARAVAVATSPVPATPTLVPQPRFLNIATRFGLTLREQLTCGFHVHVRITDGEEGVAVLDRIRVWLPVLLALSANSPFWQGADTGYASFRYQAWNRWPTAGPCERFGSEREYHRYVQSLLTTGVLLDEGMVYFDARLSRNHPTVEVRIADVCMEGSHAAAIAAIVRALVERAAQEWRAGISAPRLSAGQLRLAAWKASQSGVEDTLLHPLLNTPCPAGEVIQVLLSHIRPALADSGDEEQVTVEVARILASGTGSRRQREIMMSTQSLPAVVLEAIGHTHGTATAPHRPSRRLQTS</sequence>
<dbReference type="SUPFAM" id="SSF55931">
    <property type="entry name" value="Glutamine synthetase/guanido kinase"/>
    <property type="match status" value="1"/>
</dbReference>
<dbReference type="InterPro" id="IPR006336">
    <property type="entry name" value="GCS2"/>
</dbReference>
<keyword evidence="7" id="KW-1185">Reference proteome</keyword>
<comment type="function">
    <text evidence="5">ATP-dependent carboxylate-amine ligase which exhibits weak glutamate--cysteine ligase activity.</text>
</comment>
<dbReference type="NCBIfam" id="NF010041">
    <property type="entry name" value="PRK13517.1-1"/>
    <property type="match status" value="1"/>
</dbReference>
<comment type="caution">
    <text evidence="6">The sequence shown here is derived from an EMBL/GenBank/DDBJ whole genome shotgun (WGS) entry which is preliminary data.</text>
</comment>
<comment type="similarity">
    <text evidence="5">Belongs to the glutamate--cysteine ligase type 2 family. YbdK subfamily.</text>
</comment>
<dbReference type="InterPro" id="IPR011793">
    <property type="entry name" value="YbdK"/>
</dbReference>
<dbReference type="RefSeq" id="WP_310062050.1">
    <property type="nucleotide sequence ID" value="NZ_JAVDVQ010000036.1"/>
</dbReference>
<evidence type="ECO:0000256" key="4">
    <source>
        <dbReference type="ARBA" id="ARBA00048819"/>
    </source>
</evidence>
<protein>
    <recommendedName>
        <fullName evidence="5">Putative glutamate--cysteine ligase 2</fullName>
        <ecNumber evidence="5">6.3.2.2</ecNumber>
    </recommendedName>
    <alternativeName>
        <fullName evidence="5">Gamma-glutamylcysteine synthetase 2</fullName>
        <shortName evidence="5">GCS 2</shortName>
        <shortName evidence="5">Gamma-GCS 2</shortName>
    </alternativeName>
</protein>
<dbReference type="Pfam" id="PF04107">
    <property type="entry name" value="GCS2"/>
    <property type="match status" value="1"/>
</dbReference>
<dbReference type="HAMAP" id="MF_01609">
    <property type="entry name" value="Glu_cys_ligase_2"/>
    <property type="match status" value="1"/>
</dbReference>
<dbReference type="EMBL" id="JAVDVQ010000036">
    <property type="protein sequence ID" value="MDR7084905.1"/>
    <property type="molecule type" value="Genomic_DNA"/>
</dbReference>
<evidence type="ECO:0000256" key="5">
    <source>
        <dbReference type="HAMAP-Rule" id="MF_01609"/>
    </source>
</evidence>
<evidence type="ECO:0000313" key="7">
    <source>
        <dbReference type="Proteomes" id="UP001252243"/>
    </source>
</evidence>
<keyword evidence="3 5" id="KW-0067">ATP-binding</keyword>
<proteinExistence type="inferred from homology"/>
<dbReference type="PANTHER" id="PTHR36510:SF1">
    <property type="entry name" value="GLUTAMATE--CYSTEINE LIGASE 2-RELATED"/>
    <property type="match status" value="1"/>
</dbReference>
<comment type="catalytic activity">
    <reaction evidence="4 5">
        <text>L-cysteine + L-glutamate + ATP = gamma-L-glutamyl-L-cysteine + ADP + phosphate + H(+)</text>
        <dbReference type="Rhea" id="RHEA:13285"/>
        <dbReference type="ChEBI" id="CHEBI:15378"/>
        <dbReference type="ChEBI" id="CHEBI:29985"/>
        <dbReference type="ChEBI" id="CHEBI:30616"/>
        <dbReference type="ChEBI" id="CHEBI:35235"/>
        <dbReference type="ChEBI" id="CHEBI:43474"/>
        <dbReference type="ChEBI" id="CHEBI:58173"/>
        <dbReference type="ChEBI" id="CHEBI:456216"/>
        <dbReference type="EC" id="6.3.2.2"/>
    </reaction>
</comment>
<evidence type="ECO:0000256" key="3">
    <source>
        <dbReference type="ARBA" id="ARBA00022840"/>
    </source>
</evidence>
<name>A0ABU1UIE6_9MICC</name>
<evidence type="ECO:0000256" key="2">
    <source>
        <dbReference type="ARBA" id="ARBA00022741"/>
    </source>
</evidence>
<keyword evidence="1 5" id="KW-0436">Ligase</keyword>
<evidence type="ECO:0000313" key="6">
    <source>
        <dbReference type="EMBL" id="MDR7084905.1"/>
    </source>
</evidence>
<dbReference type="Proteomes" id="UP001252243">
    <property type="component" value="Unassembled WGS sequence"/>
</dbReference>